<keyword evidence="3" id="KW-1185">Reference proteome</keyword>
<proteinExistence type="predicted"/>
<dbReference type="EMBL" id="JWZX01001359">
    <property type="protein sequence ID" value="KOO33992.1"/>
    <property type="molecule type" value="Genomic_DNA"/>
</dbReference>
<dbReference type="AlphaFoldDB" id="A0A0M0K5Y5"/>
<evidence type="ECO:0000313" key="2">
    <source>
        <dbReference type="EMBL" id="KOO33992.1"/>
    </source>
</evidence>
<sequence>MPHRAVYSVDDVTTTATLEVWRDKLSREEKSKGEWHHRFGDKLGMEAPASRPASEQWRALKGPMDLSHLPPPGRPSMSVEPTTSALRWDAALSRNNLPMKAPSVASSKHSAVSLPSMRTVSITSSADRRRELLIERHAELQAQLQLVEQMLKQNTPSTMLSALSGVSRASGMSRASQVSHMSQASRVSGESGACGGSAAKQRDIEPMPERRAPRVLLGPIPELRDMLPPREPAQYGAVPLCLDKQDPDYKALSPFKSVTGVGLAMPGTALSSAHSPRH</sequence>
<organism evidence="2 3">
    <name type="scientific">Chrysochromulina tobinii</name>
    <dbReference type="NCBI Taxonomy" id="1460289"/>
    <lineage>
        <taxon>Eukaryota</taxon>
        <taxon>Haptista</taxon>
        <taxon>Haptophyta</taxon>
        <taxon>Prymnesiophyceae</taxon>
        <taxon>Prymnesiales</taxon>
        <taxon>Chrysochromulinaceae</taxon>
        <taxon>Chrysochromulina</taxon>
    </lineage>
</organism>
<comment type="caution">
    <text evidence="2">The sequence shown here is derived from an EMBL/GenBank/DDBJ whole genome shotgun (WGS) entry which is preliminary data.</text>
</comment>
<gene>
    <name evidence="2" type="ORF">Ctob_010148</name>
</gene>
<reference evidence="3" key="1">
    <citation type="journal article" date="2015" name="PLoS Genet.">
        <title>Genome Sequence and Transcriptome Analyses of Chrysochromulina tobin: Metabolic Tools for Enhanced Algal Fitness in the Prominent Order Prymnesiales (Haptophyceae).</title>
        <authorList>
            <person name="Hovde B.T."/>
            <person name="Deodato C.R."/>
            <person name="Hunsperger H.M."/>
            <person name="Ryken S.A."/>
            <person name="Yost W."/>
            <person name="Jha R.K."/>
            <person name="Patterson J."/>
            <person name="Monnat R.J. Jr."/>
            <person name="Barlow S.B."/>
            <person name="Starkenburg S.R."/>
            <person name="Cattolico R.A."/>
        </authorList>
    </citation>
    <scope>NUCLEOTIDE SEQUENCE</scope>
    <source>
        <strain evidence="3">CCMP291</strain>
    </source>
</reference>
<accession>A0A0M0K5Y5</accession>
<feature type="compositionally biased region" description="Low complexity" evidence="1">
    <location>
        <begin position="188"/>
        <end position="199"/>
    </location>
</feature>
<evidence type="ECO:0000313" key="3">
    <source>
        <dbReference type="Proteomes" id="UP000037460"/>
    </source>
</evidence>
<name>A0A0M0K5Y5_9EUKA</name>
<dbReference type="Proteomes" id="UP000037460">
    <property type="component" value="Unassembled WGS sequence"/>
</dbReference>
<evidence type="ECO:0000256" key="1">
    <source>
        <dbReference type="SAM" id="MobiDB-lite"/>
    </source>
</evidence>
<protein>
    <submittedName>
        <fullName evidence="2">Uncharacterized protein</fullName>
    </submittedName>
</protein>
<feature type="region of interest" description="Disordered" evidence="1">
    <location>
        <begin position="182"/>
        <end position="202"/>
    </location>
</feature>